<dbReference type="RefSeq" id="WP_040047580.1">
    <property type="nucleotide sequence ID" value="NZ_JWIR02000027.1"/>
</dbReference>
<dbReference type="NCBIfam" id="TIGR03292">
    <property type="entry name" value="PhnH_redo"/>
    <property type="match status" value="1"/>
</dbReference>
<dbReference type="Gene3D" id="3.40.50.11310">
    <property type="entry name" value="Bacterial phosphonate metabolism protein PhnH"/>
    <property type="match status" value="1"/>
</dbReference>
<dbReference type="PIRSF" id="PIRSF020680">
    <property type="entry name" value="PhnH"/>
    <property type="match status" value="1"/>
</dbReference>
<gene>
    <name evidence="1" type="ORF">QY95_01284</name>
</gene>
<dbReference type="EMBL" id="JWIR02000027">
    <property type="protein sequence ID" value="KKB40710.1"/>
    <property type="molecule type" value="Genomic_DNA"/>
</dbReference>
<keyword evidence="2" id="KW-1185">Reference proteome</keyword>
<dbReference type="Pfam" id="PF05845">
    <property type="entry name" value="PhnH"/>
    <property type="match status" value="1"/>
</dbReference>
<accession>A0A0F5I610</accession>
<protein>
    <submittedName>
        <fullName evidence="1">PhnH protein</fullName>
    </submittedName>
</protein>
<evidence type="ECO:0000313" key="2">
    <source>
        <dbReference type="Proteomes" id="UP000031563"/>
    </source>
</evidence>
<organism evidence="1 2">
    <name type="scientific">Bacillus thermotolerans</name>
    <name type="common">Quasibacillus thermotolerans</name>
    <dbReference type="NCBI Taxonomy" id="1221996"/>
    <lineage>
        <taxon>Bacteria</taxon>
        <taxon>Bacillati</taxon>
        <taxon>Bacillota</taxon>
        <taxon>Bacilli</taxon>
        <taxon>Bacillales</taxon>
        <taxon>Bacillaceae</taxon>
        <taxon>Bacillus</taxon>
    </lineage>
</organism>
<evidence type="ECO:0000313" key="1">
    <source>
        <dbReference type="EMBL" id="KKB40710.1"/>
    </source>
</evidence>
<dbReference type="GO" id="GO:0019634">
    <property type="term" value="P:organic phosphonate metabolic process"/>
    <property type="evidence" value="ECO:0007669"/>
    <property type="project" value="InterPro"/>
</dbReference>
<dbReference type="InterPro" id="IPR008772">
    <property type="entry name" value="Phosphonate_metab_PhnH"/>
</dbReference>
<name>A0A0F5I610_BACTR</name>
<proteinExistence type="predicted"/>
<dbReference type="Proteomes" id="UP000031563">
    <property type="component" value="Unassembled WGS sequence"/>
</dbReference>
<dbReference type="InterPro" id="IPR038058">
    <property type="entry name" value="PhnH-like_sp"/>
</dbReference>
<dbReference type="OrthoDB" id="154477at2"/>
<reference evidence="1" key="1">
    <citation type="submission" date="2015-02" db="EMBL/GenBank/DDBJ databases">
        <title>Genome Assembly of Bacillaceae bacterium MTCC 8252.</title>
        <authorList>
            <person name="Verma A."/>
            <person name="Khatri I."/>
            <person name="Mual P."/>
            <person name="Subramanian S."/>
            <person name="Krishnamurthi S."/>
        </authorList>
    </citation>
    <scope>NUCLEOTIDE SEQUENCE [LARGE SCALE GENOMIC DNA]</scope>
    <source>
        <strain evidence="1">MTCC 8252</strain>
    </source>
</reference>
<comment type="caution">
    <text evidence="1">The sequence shown here is derived from an EMBL/GenBank/DDBJ whole genome shotgun (WGS) entry which is preliminary data.</text>
</comment>
<dbReference type="STRING" id="1221996.QY95_01284"/>
<dbReference type="SUPFAM" id="SSF159709">
    <property type="entry name" value="PhnH-like"/>
    <property type="match status" value="1"/>
</dbReference>
<sequence length="198" mass="22047">MKLDLVHDIQTAYRKVIDSMSRPGTVSDISDEASKVAVQTDSFPSTAILALMFLDTEVTFKVFSRREEEVTKWINGWTYAKAVEADEADFLFVLADADEVKMKTAIDAAKAGTLMNPHESAVLIMETDELNAGTELVLTGPGIQEKQLISVPNASAWMNKREEKNSEYPLGVDFIFTDAEGYVLCLPRTTQVREKVMM</sequence>
<dbReference type="AlphaFoldDB" id="A0A0F5I610"/>